<dbReference type="EMBL" id="LR700651">
    <property type="protein sequence ID" value="VVM16555.1"/>
    <property type="molecule type" value="Genomic_DNA"/>
</dbReference>
<dbReference type="SUPFAM" id="SSF110849">
    <property type="entry name" value="ParB/Sulfiredoxin"/>
    <property type="match status" value="1"/>
</dbReference>
<protein>
    <recommendedName>
        <fullName evidence="1">ParB-like N-terminal domain-containing protein</fullName>
    </recommendedName>
</protein>
<reference evidence="2" key="1">
    <citation type="submission" date="2019-09" db="EMBL/GenBank/DDBJ databases">
        <authorList>
            <person name="Chandra G."/>
            <person name="Truman W A."/>
        </authorList>
    </citation>
    <scope>NUCLEOTIDE SEQUENCE</scope>
    <source>
        <strain evidence="2">PS683</strain>
    </source>
</reference>
<evidence type="ECO:0000313" key="2">
    <source>
        <dbReference type="EMBL" id="VVM16555.1"/>
    </source>
</evidence>
<dbReference type="InterPro" id="IPR036086">
    <property type="entry name" value="ParB/Sulfiredoxin_sf"/>
</dbReference>
<gene>
    <name evidence="2" type="ORF">PS683_04894</name>
</gene>
<proteinExistence type="predicted"/>
<dbReference type="SMART" id="SM00470">
    <property type="entry name" value="ParB"/>
    <property type="match status" value="1"/>
</dbReference>
<dbReference type="Gene3D" id="3.90.1530.30">
    <property type="match status" value="1"/>
</dbReference>
<sequence length="332" mass="37553">MTGRLQSIPVTAIRTNPKLQNRNVGMQKFKEHSDAKRYKHHVNDLARDIRTNGQLTPLTVVAAEEGGSYHLASGADQAHFVPTCYWLVDGHHRLEALKKIGSDAVQVEVVPGKGFADALDAARLANQQVVQSLSPLERTENAWTALNLERDTYRRMSVKTAAATFSVSETTIKRFRDAVRQEGIQSRKIEPKAPRDKVEQQLQAYWNRKSTWGRFSIMPWHVLKRARREPNNPISAGAEKHRIKMEIAQLLFGEEGRHDLKLVVAALIDMGREAERPDGAAYLESKYKPKIYQPVTTDDDAAESDHVDYHQLGLEVARMRAEEVESREPGDF</sequence>
<accession>A0A5E6WRN2</accession>
<evidence type="ECO:0000259" key="1">
    <source>
        <dbReference type="SMART" id="SM00470"/>
    </source>
</evidence>
<dbReference type="InterPro" id="IPR003115">
    <property type="entry name" value="ParB_N"/>
</dbReference>
<dbReference type="CDD" id="cd16387">
    <property type="entry name" value="ParB_N_Srx"/>
    <property type="match status" value="1"/>
</dbReference>
<dbReference type="AlphaFoldDB" id="A0A5E6WRN2"/>
<organism evidence="2">
    <name type="scientific">Pseudomonas fluorescens</name>
    <dbReference type="NCBI Taxonomy" id="294"/>
    <lineage>
        <taxon>Bacteria</taxon>
        <taxon>Pseudomonadati</taxon>
        <taxon>Pseudomonadota</taxon>
        <taxon>Gammaproteobacteria</taxon>
        <taxon>Pseudomonadales</taxon>
        <taxon>Pseudomonadaceae</taxon>
        <taxon>Pseudomonas</taxon>
    </lineage>
</organism>
<feature type="domain" description="ParB-like N-terminal" evidence="1">
    <location>
        <begin position="6"/>
        <end position="127"/>
    </location>
</feature>
<name>A0A5E6WRN2_PSEFL</name>